<feature type="region of interest" description="Disordered" evidence="1">
    <location>
        <begin position="77"/>
        <end position="122"/>
    </location>
</feature>
<dbReference type="InterPro" id="IPR006570">
    <property type="entry name" value="SPK_dom"/>
</dbReference>
<name>E3MUD8_CAERE</name>
<feature type="compositionally biased region" description="Basic residues" evidence="1">
    <location>
        <begin position="100"/>
        <end position="116"/>
    </location>
</feature>
<proteinExistence type="predicted"/>
<evidence type="ECO:0000256" key="1">
    <source>
        <dbReference type="SAM" id="MobiDB-lite"/>
    </source>
</evidence>
<protein>
    <recommendedName>
        <fullName evidence="2">SPK domain-containing protein</fullName>
    </recommendedName>
</protein>
<evidence type="ECO:0000313" key="3">
    <source>
        <dbReference type="EMBL" id="EFP09667.1"/>
    </source>
</evidence>
<organism evidence="4">
    <name type="scientific">Caenorhabditis remanei</name>
    <name type="common">Caenorhabditis vulgaris</name>
    <dbReference type="NCBI Taxonomy" id="31234"/>
    <lineage>
        <taxon>Eukaryota</taxon>
        <taxon>Metazoa</taxon>
        <taxon>Ecdysozoa</taxon>
        <taxon>Nematoda</taxon>
        <taxon>Chromadorea</taxon>
        <taxon>Rhabditida</taxon>
        <taxon>Rhabditina</taxon>
        <taxon>Rhabditomorpha</taxon>
        <taxon>Rhabditoidea</taxon>
        <taxon>Rhabditidae</taxon>
        <taxon>Peloderinae</taxon>
        <taxon>Caenorhabditis</taxon>
    </lineage>
</organism>
<dbReference type="InParanoid" id="E3MUD8"/>
<feature type="compositionally biased region" description="Acidic residues" evidence="1">
    <location>
        <begin position="248"/>
        <end position="258"/>
    </location>
</feature>
<dbReference type="HOGENOM" id="CLU_647670_0_0_1"/>
<dbReference type="Pfam" id="PF04435">
    <property type="entry name" value="SPK"/>
    <property type="match status" value="1"/>
</dbReference>
<dbReference type="EMBL" id="DS268479">
    <property type="protein sequence ID" value="EFP09667.1"/>
    <property type="molecule type" value="Genomic_DNA"/>
</dbReference>
<sequence>MPENNSYDDFGKHLGTLVSQPFVTSISRRCLARDFHNQKGLNLTDSVYHRNSKLEKAILKTTFDNETKAKMFFIARNHSKRREPLSGGDARISKPTTSMRQKRGRGRPPKKTRRARNGNSTQTLSPLYHLSVRNFLINTADTTKKPKSKTILYENFSRLDDSKSKEVFNMVSKSVVQTILESDEDIVMKAKLCFMSGEKISESLETQLKQHGDLQLNEERQVMQFLSGDGGVVFEVNMENRRRRNTEENEPMEEDENAGDLNDTNDNGMPVGINFDVQDIEQNAEMMRDNDFGKFLNTLEKKVKTFTVPPGRCVKIEVPSDSEEGNDWADRTQNRIGQRMKTAEERANTASNPSTSTGLREPKVEDPTTTALKVPKVEDSDSTGLRAPKVGDSEDAVAAKNDLEKKSTPSISTTGLKVPKIEEP</sequence>
<gene>
    <name evidence="3" type="ORF">CRE_21928</name>
</gene>
<evidence type="ECO:0000313" key="4">
    <source>
        <dbReference type="Proteomes" id="UP000008281"/>
    </source>
</evidence>
<feature type="region of interest" description="Disordered" evidence="1">
    <location>
        <begin position="342"/>
        <end position="424"/>
    </location>
</feature>
<keyword evidence="4" id="KW-1185">Reference proteome</keyword>
<reference evidence="3" key="1">
    <citation type="submission" date="2007-07" db="EMBL/GenBank/DDBJ databases">
        <title>PCAP assembly of the Caenorhabditis remanei genome.</title>
        <authorList>
            <consortium name="The Caenorhabditis remanei Sequencing Consortium"/>
            <person name="Wilson R.K."/>
        </authorList>
    </citation>
    <scope>NUCLEOTIDE SEQUENCE [LARGE SCALE GENOMIC DNA]</scope>
    <source>
        <strain evidence="3">PB4641</strain>
    </source>
</reference>
<evidence type="ECO:0000259" key="2">
    <source>
        <dbReference type="Pfam" id="PF04435"/>
    </source>
</evidence>
<accession>E3MUD8</accession>
<dbReference type="Proteomes" id="UP000008281">
    <property type="component" value="Unassembled WGS sequence"/>
</dbReference>
<dbReference type="AlphaFoldDB" id="E3MUD8"/>
<feature type="compositionally biased region" description="Polar residues" evidence="1">
    <location>
        <begin position="348"/>
        <end position="358"/>
    </location>
</feature>
<feature type="domain" description="SPK" evidence="2">
    <location>
        <begin position="134"/>
        <end position="231"/>
    </location>
</feature>
<feature type="region of interest" description="Disordered" evidence="1">
    <location>
        <begin position="241"/>
        <end position="267"/>
    </location>
</feature>